<protein>
    <submittedName>
        <fullName evidence="1">Uncharacterized protein</fullName>
    </submittedName>
</protein>
<name>A0A834ILM7_RHYFE</name>
<gene>
    <name evidence="1" type="ORF">GWI33_000842</name>
</gene>
<organism evidence="1 2">
    <name type="scientific">Rhynchophorus ferrugineus</name>
    <name type="common">Red palm weevil</name>
    <name type="synonym">Curculio ferrugineus</name>
    <dbReference type="NCBI Taxonomy" id="354439"/>
    <lineage>
        <taxon>Eukaryota</taxon>
        <taxon>Metazoa</taxon>
        <taxon>Ecdysozoa</taxon>
        <taxon>Arthropoda</taxon>
        <taxon>Hexapoda</taxon>
        <taxon>Insecta</taxon>
        <taxon>Pterygota</taxon>
        <taxon>Neoptera</taxon>
        <taxon>Endopterygota</taxon>
        <taxon>Coleoptera</taxon>
        <taxon>Polyphaga</taxon>
        <taxon>Cucujiformia</taxon>
        <taxon>Curculionidae</taxon>
        <taxon>Dryophthorinae</taxon>
        <taxon>Rhynchophorus</taxon>
    </lineage>
</organism>
<evidence type="ECO:0000313" key="1">
    <source>
        <dbReference type="EMBL" id="KAF7283329.1"/>
    </source>
</evidence>
<dbReference type="Proteomes" id="UP000625711">
    <property type="component" value="Unassembled WGS sequence"/>
</dbReference>
<dbReference type="EMBL" id="JAACXV010000116">
    <property type="protein sequence ID" value="KAF7283329.1"/>
    <property type="molecule type" value="Genomic_DNA"/>
</dbReference>
<proteinExistence type="predicted"/>
<reference evidence="1" key="1">
    <citation type="submission" date="2020-08" db="EMBL/GenBank/DDBJ databases">
        <title>Genome sequencing and assembly of the red palm weevil Rhynchophorus ferrugineus.</title>
        <authorList>
            <person name="Dias G.B."/>
            <person name="Bergman C.M."/>
            <person name="Manee M."/>
        </authorList>
    </citation>
    <scope>NUCLEOTIDE SEQUENCE</scope>
    <source>
        <strain evidence="1">AA-2017</strain>
        <tissue evidence="1">Whole larva</tissue>
    </source>
</reference>
<sequence>MTRVDALDRLKRKSFGIRRTPPGRWCESPEWRLSTGFAGTQTGGSPPPRPPRGPASIFFVEKSEKLSYQNLKILPCRVDKLQQYKKEDTFLSHHTAGAPAAKNYRERLYDWRRDPKAD</sequence>
<accession>A0A834ILM7</accession>
<evidence type="ECO:0000313" key="2">
    <source>
        <dbReference type="Proteomes" id="UP000625711"/>
    </source>
</evidence>
<keyword evidence="2" id="KW-1185">Reference proteome</keyword>
<dbReference type="AlphaFoldDB" id="A0A834ILM7"/>
<comment type="caution">
    <text evidence="1">The sequence shown here is derived from an EMBL/GenBank/DDBJ whole genome shotgun (WGS) entry which is preliminary data.</text>
</comment>